<keyword evidence="3" id="KW-1185">Reference proteome</keyword>
<comment type="caution">
    <text evidence="2">The sequence shown here is derived from an EMBL/GenBank/DDBJ whole genome shotgun (WGS) entry which is preliminary data.</text>
</comment>
<dbReference type="Proteomes" id="UP000295818">
    <property type="component" value="Unassembled WGS sequence"/>
</dbReference>
<sequence length="109" mass="12421">MAATQDLHEARDRGREMIGITLMTSADTEAAVALIREEQPDARVRFRGVSYKIEAEGVLEFDMEKLSERLGRPIDTDIFLVNMSTYYGRMDVSNGKVSIYSDIQPERFK</sequence>
<evidence type="ECO:0000256" key="1">
    <source>
        <dbReference type="ARBA" id="ARBA00006313"/>
    </source>
</evidence>
<dbReference type="RefSeq" id="WP_241998732.1">
    <property type="nucleotide sequence ID" value="NZ_SLWM01000010.1"/>
</dbReference>
<name>A0ABY2BGF7_9ACTN</name>
<evidence type="ECO:0000313" key="3">
    <source>
        <dbReference type="Proteomes" id="UP000295818"/>
    </source>
</evidence>
<proteinExistence type="inferred from homology"/>
<keyword evidence="2" id="KW-0560">Oxidoreductase</keyword>
<dbReference type="InterPro" id="IPR003454">
    <property type="entry name" value="MOase_MmoB_DmpM"/>
</dbReference>
<reference evidence="2 3" key="1">
    <citation type="journal article" date="2015" name="Stand. Genomic Sci.">
        <title>Genomic Encyclopedia of Bacterial and Archaeal Type Strains, Phase III: the genomes of soil and plant-associated and newly described type strains.</title>
        <authorList>
            <person name="Whitman W.B."/>
            <person name="Woyke T."/>
            <person name="Klenk H.P."/>
            <person name="Zhou Y."/>
            <person name="Lilburn T.G."/>
            <person name="Beck B.J."/>
            <person name="De Vos P."/>
            <person name="Vandamme P."/>
            <person name="Eisen J.A."/>
            <person name="Garrity G."/>
            <person name="Hugenholtz P."/>
            <person name="Kyrpides N.C."/>
        </authorList>
    </citation>
    <scope>NUCLEOTIDE SEQUENCE [LARGE SCALE GENOMIC DNA]</scope>
    <source>
        <strain evidence="2 3">VKM Ac-2538</strain>
    </source>
</reference>
<comment type="similarity">
    <text evidence="1">Belongs to the TmoD/XamoD family.</text>
</comment>
<organism evidence="2 3">
    <name type="scientific">Kribbella orskensis</name>
    <dbReference type="NCBI Taxonomy" id="2512216"/>
    <lineage>
        <taxon>Bacteria</taxon>
        <taxon>Bacillati</taxon>
        <taxon>Actinomycetota</taxon>
        <taxon>Actinomycetes</taxon>
        <taxon>Propionibacteriales</taxon>
        <taxon>Kribbellaceae</taxon>
        <taxon>Kribbella</taxon>
    </lineage>
</organism>
<gene>
    <name evidence="2" type="ORF">EV644_11074</name>
</gene>
<dbReference type="Gene3D" id="3.90.56.10">
    <property type="entry name" value="Monooxygenase component MmoB/DmpM"/>
    <property type="match status" value="1"/>
</dbReference>
<dbReference type="SUPFAM" id="SSF56029">
    <property type="entry name" value="Monooxygenase (hydroxylase) regulatory protein"/>
    <property type="match status" value="1"/>
</dbReference>
<evidence type="ECO:0000313" key="2">
    <source>
        <dbReference type="EMBL" id="TCO19426.1"/>
    </source>
</evidence>
<keyword evidence="2" id="KW-0503">Monooxygenase</keyword>
<dbReference type="InterPro" id="IPR036889">
    <property type="entry name" value="mOase_MmoB_DmpM_sf"/>
</dbReference>
<dbReference type="EMBL" id="SLWM01000010">
    <property type="protein sequence ID" value="TCO19426.1"/>
    <property type="molecule type" value="Genomic_DNA"/>
</dbReference>
<accession>A0ABY2BGF7</accession>
<dbReference type="Pfam" id="PF02406">
    <property type="entry name" value="MmoB_DmpM"/>
    <property type="match status" value="1"/>
</dbReference>
<dbReference type="GO" id="GO:0004497">
    <property type="term" value="F:monooxygenase activity"/>
    <property type="evidence" value="ECO:0007669"/>
    <property type="project" value="UniProtKB-KW"/>
</dbReference>
<protein>
    <submittedName>
        <fullName evidence="2">Propane monooxygenase coupling protein</fullName>
    </submittedName>
</protein>